<dbReference type="SMART" id="SM00184">
    <property type="entry name" value="RING"/>
    <property type="match status" value="1"/>
</dbReference>
<evidence type="ECO:0000256" key="3">
    <source>
        <dbReference type="ARBA" id="ARBA00022723"/>
    </source>
</evidence>
<evidence type="ECO:0000259" key="9">
    <source>
        <dbReference type="PROSITE" id="PS50089"/>
    </source>
</evidence>
<feature type="domain" description="RING-type" evidence="9">
    <location>
        <begin position="93"/>
        <end position="143"/>
    </location>
</feature>
<organism evidence="10 11">
    <name type="scientific">Lupinus luteus</name>
    <name type="common">European yellow lupine</name>
    <dbReference type="NCBI Taxonomy" id="3873"/>
    <lineage>
        <taxon>Eukaryota</taxon>
        <taxon>Viridiplantae</taxon>
        <taxon>Streptophyta</taxon>
        <taxon>Embryophyta</taxon>
        <taxon>Tracheophyta</taxon>
        <taxon>Spermatophyta</taxon>
        <taxon>Magnoliopsida</taxon>
        <taxon>eudicotyledons</taxon>
        <taxon>Gunneridae</taxon>
        <taxon>Pentapetalae</taxon>
        <taxon>rosids</taxon>
        <taxon>fabids</taxon>
        <taxon>Fabales</taxon>
        <taxon>Fabaceae</taxon>
        <taxon>Papilionoideae</taxon>
        <taxon>50 kb inversion clade</taxon>
        <taxon>genistoids sensu lato</taxon>
        <taxon>core genistoids</taxon>
        <taxon>Genisteae</taxon>
        <taxon>Lupinus</taxon>
    </lineage>
</organism>
<dbReference type="EC" id="2.3.2.27" evidence="2"/>
<dbReference type="InterPro" id="IPR053238">
    <property type="entry name" value="RING-H2_zinc_finger"/>
</dbReference>
<dbReference type="AlphaFoldDB" id="A0AAV1WEV3"/>
<dbReference type="Gene3D" id="3.30.40.10">
    <property type="entry name" value="Zinc/RING finger domain, C3HC4 (zinc finger)"/>
    <property type="match status" value="1"/>
</dbReference>
<dbReference type="InterPro" id="IPR013083">
    <property type="entry name" value="Znf_RING/FYVE/PHD"/>
</dbReference>
<name>A0AAV1WEV3_LUPLU</name>
<keyword evidence="5" id="KW-0833">Ubl conjugation pathway</keyword>
<evidence type="ECO:0000256" key="5">
    <source>
        <dbReference type="ARBA" id="ARBA00022786"/>
    </source>
</evidence>
<dbReference type="EMBL" id="CAXHTB010000006">
    <property type="protein sequence ID" value="CAL0307864.1"/>
    <property type="molecule type" value="Genomic_DNA"/>
</dbReference>
<proteinExistence type="inferred from homology"/>
<evidence type="ECO:0000256" key="2">
    <source>
        <dbReference type="ARBA" id="ARBA00012483"/>
    </source>
</evidence>
<evidence type="ECO:0000256" key="7">
    <source>
        <dbReference type="ARBA" id="ARBA00024209"/>
    </source>
</evidence>
<dbReference type="InterPro" id="IPR011016">
    <property type="entry name" value="Znf_RING-CH"/>
</dbReference>
<keyword evidence="6" id="KW-0862">Zinc</keyword>
<dbReference type="PANTHER" id="PTHR14155">
    <property type="entry name" value="RING FINGER DOMAIN-CONTAINING"/>
    <property type="match status" value="1"/>
</dbReference>
<keyword evidence="11" id="KW-1185">Reference proteome</keyword>
<evidence type="ECO:0000256" key="6">
    <source>
        <dbReference type="ARBA" id="ARBA00022833"/>
    </source>
</evidence>
<evidence type="ECO:0000256" key="1">
    <source>
        <dbReference type="ARBA" id="ARBA00000900"/>
    </source>
</evidence>
<evidence type="ECO:0000313" key="11">
    <source>
        <dbReference type="Proteomes" id="UP001497480"/>
    </source>
</evidence>
<keyword evidence="3" id="KW-0479">Metal-binding</keyword>
<accession>A0AAV1WEV3</accession>
<dbReference type="Proteomes" id="UP001497480">
    <property type="component" value="Unassembled WGS sequence"/>
</dbReference>
<dbReference type="GO" id="GO:0061630">
    <property type="term" value="F:ubiquitin protein ligase activity"/>
    <property type="evidence" value="ECO:0007669"/>
    <property type="project" value="UniProtKB-EC"/>
</dbReference>
<dbReference type="Pfam" id="PF13639">
    <property type="entry name" value="zf-RING_2"/>
    <property type="match status" value="1"/>
</dbReference>
<comment type="similarity">
    <text evidence="7">Belongs to the RING-type zinc finger family. ATL subfamily.</text>
</comment>
<keyword evidence="4 8" id="KW-0863">Zinc-finger</keyword>
<dbReference type="SUPFAM" id="SSF57850">
    <property type="entry name" value="RING/U-box"/>
    <property type="match status" value="1"/>
</dbReference>
<sequence length="150" mass="17393">MEDDLFEIALFFDTRWSSTNINDSDDDELVNSFSIDFNEDSDDDDLANFISIDLNINQNIDQQHACNTLALSVQNSLERLKYQQDASLSMEQCAICLEEFCNGEELKLLVRTECLHVFHEDCMIKWLQRSNNVNQSYSCPLCRCQFLAKN</sequence>
<dbReference type="InterPro" id="IPR001841">
    <property type="entry name" value="Znf_RING"/>
</dbReference>
<reference evidence="10 11" key="1">
    <citation type="submission" date="2024-03" db="EMBL/GenBank/DDBJ databases">
        <authorList>
            <person name="Martinez-Hernandez J."/>
        </authorList>
    </citation>
    <scope>NUCLEOTIDE SEQUENCE [LARGE SCALE GENOMIC DNA]</scope>
</reference>
<dbReference type="PANTHER" id="PTHR14155:SF627">
    <property type="entry name" value="OS06G0192800 PROTEIN"/>
    <property type="match status" value="1"/>
</dbReference>
<evidence type="ECO:0000256" key="4">
    <source>
        <dbReference type="ARBA" id="ARBA00022771"/>
    </source>
</evidence>
<evidence type="ECO:0000313" key="10">
    <source>
        <dbReference type="EMBL" id="CAL0307864.1"/>
    </source>
</evidence>
<comment type="catalytic activity">
    <reaction evidence="1">
        <text>S-ubiquitinyl-[E2 ubiquitin-conjugating enzyme]-L-cysteine + [acceptor protein]-L-lysine = [E2 ubiquitin-conjugating enzyme]-L-cysteine + N(6)-ubiquitinyl-[acceptor protein]-L-lysine.</text>
        <dbReference type="EC" id="2.3.2.27"/>
    </reaction>
</comment>
<protein>
    <recommendedName>
        <fullName evidence="2">RING-type E3 ubiquitin transferase</fullName>
        <ecNumber evidence="2">2.3.2.27</ecNumber>
    </recommendedName>
</protein>
<dbReference type="PROSITE" id="PS50089">
    <property type="entry name" value="ZF_RING_2"/>
    <property type="match status" value="1"/>
</dbReference>
<dbReference type="SMART" id="SM00744">
    <property type="entry name" value="RINGv"/>
    <property type="match status" value="1"/>
</dbReference>
<gene>
    <name evidence="10" type="ORF">LLUT_LOCUS8924</name>
</gene>
<comment type="caution">
    <text evidence="10">The sequence shown here is derived from an EMBL/GenBank/DDBJ whole genome shotgun (WGS) entry which is preliminary data.</text>
</comment>
<evidence type="ECO:0000256" key="8">
    <source>
        <dbReference type="PROSITE-ProRule" id="PRU00175"/>
    </source>
</evidence>
<dbReference type="GO" id="GO:0008270">
    <property type="term" value="F:zinc ion binding"/>
    <property type="evidence" value="ECO:0007669"/>
    <property type="project" value="UniProtKB-KW"/>
</dbReference>